<dbReference type="InterPro" id="IPR013022">
    <property type="entry name" value="Xyl_isomerase-like_TIM-brl"/>
</dbReference>
<organism evidence="3 4">
    <name type="scientific">Xylanimonas allomyrinae</name>
    <dbReference type="NCBI Taxonomy" id="2509459"/>
    <lineage>
        <taxon>Bacteria</taxon>
        <taxon>Bacillati</taxon>
        <taxon>Actinomycetota</taxon>
        <taxon>Actinomycetes</taxon>
        <taxon>Micrococcales</taxon>
        <taxon>Promicromonosporaceae</taxon>
        <taxon>Xylanimonas</taxon>
    </lineage>
</organism>
<dbReference type="InterPro" id="IPR050312">
    <property type="entry name" value="IolE/XylAMocC-like"/>
</dbReference>
<accession>A0A4P6ETW8</accession>
<dbReference type="AlphaFoldDB" id="A0A4P6ETW8"/>
<reference evidence="3 4" key="1">
    <citation type="submission" date="2019-01" db="EMBL/GenBank/DDBJ databases">
        <title>Genome sequencing of strain 2JSPR-7.</title>
        <authorList>
            <person name="Heo J."/>
            <person name="Kim S.-J."/>
            <person name="Kim J.-S."/>
            <person name="Hong S.-B."/>
            <person name="Kwon S.-W."/>
        </authorList>
    </citation>
    <scope>NUCLEOTIDE SEQUENCE [LARGE SCALE GENOMIC DNA]</scope>
    <source>
        <strain evidence="3 4">2JSPR-7</strain>
    </source>
</reference>
<dbReference type="OrthoDB" id="3248123at2"/>
<keyword evidence="1" id="KW-0119">Carbohydrate metabolism</keyword>
<dbReference type="EMBL" id="CP035495">
    <property type="protein sequence ID" value="QAY63847.1"/>
    <property type="molecule type" value="Genomic_DNA"/>
</dbReference>
<dbReference type="KEGG" id="xyl:ET495_12055"/>
<evidence type="ECO:0000313" key="3">
    <source>
        <dbReference type="EMBL" id="QAY63847.1"/>
    </source>
</evidence>
<dbReference type="SUPFAM" id="SSF51658">
    <property type="entry name" value="Xylose isomerase-like"/>
    <property type="match status" value="1"/>
</dbReference>
<evidence type="ECO:0000256" key="1">
    <source>
        <dbReference type="ARBA" id="ARBA00023277"/>
    </source>
</evidence>
<evidence type="ECO:0000313" key="4">
    <source>
        <dbReference type="Proteomes" id="UP000291758"/>
    </source>
</evidence>
<protein>
    <submittedName>
        <fullName evidence="3">Sugar phosphate isomerase/epimerase</fullName>
    </submittedName>
</protein>
<dbReference type="PANTHER" id="PTHR12110:SF47">
    <property type="match status" value="1"/>
</dbReference>
<dbReference type="Gene3D" id="3.20.20.150">
    <property type="entry name" value="Divalent-metal-dependent TIM barrel enzymes"/>
    <property type="match status" value="1"/>
</dbReference>
<name>A0A4P6ETW8_9MICO</name>
<evidence type="ECO:0000259" key="2">
    <source>
        <dbReference type="Pfam" id="PF01261"/>
    </source>
</evidence>
<dbReference type="Pfam" id="PF01261">
    <property type="entry name" value="AP_endonuc_2"/>
    <property type="match status" value="1"/>
</dbReference>
<keyword evidence="3" id="KW-0413">Isomerase</keyword>
<feature type="domain" description="Xylose isomerase-like TIM barrel" evidence="2">
    <location>
        <begin position="27"/>
        <end position="263"/>
    </location>
</feature>
<dbReference type="Proteomes" id="UP000291758">
    <property type="component" value="Chromosome"/>
</dbReference>
<sequence length="288" mass="31891">MVRTMDPAIPVTLSTASVYPRRAAYAFESAAELGYDGVEVMVWSDPASQDPAVLARLAAHHGVRVRSLHAPTLLVSQGVWGRDPATKLRRTVDMALELGAGTVVVHPPFRWQYRYARGFQDQVRELQAESGVTLAVENMYPWKARGRSDRHYVAYLPGWDATEHDYDCVTLDLSHAAVARQSGLELVAAFGDRLRHLHLADGTGAPRDEHLVPGRGSMDCADVLVELARRGWRGDVVVEISTRRDRSAHERHGDLEAALTFARSYLAPVPTAYRPPAAEHHHLPADAW</sequence>
<gene>
    <name evidence="3" type="ORF">ET495_12055</name>
</gene>
<proteinExistence type="predicted"/>
<dbReference type="GO" id="GO:0016853">
    <property type="term" value="F:isomerase activity"/>
    <property type="evidence" value="ECO:0007669"/>
    <property type="project" value="UniProtKB-KW"/>
</dbReference>
<dbReference type="PANTHER" id="PTHR12110">
    <property type="entry name" value="HYDROXYPYRUVATE ISOMERASE"/>
    <property type="match status" value="1"/>
</dbReference>
<keyword evidence="4" id="KW-1185">Reference proteome</keyword>
<dbReference type="InterPro" id="IPR036237">
    <property type="entry name" value="Xyl_isomerase-like_sf"/>
</dbReference>